<feature type="chain" id="PRO_5041410411" evidence="3">
    <location>
        <begin position="23"/>
        <end position="380"/>
    </location>
</feature>
<gene>
    <name evidence="5" type="ORF">GCM10007895_29170</name>
</gene>
<keyword evidence="3" id="KW-0732">Signal</keyword>
<dbReference type="RefSeq" id="WP_095504558.1">
    <property type="nucleotide sequence ID" value="NZ_BSNC01000006.1"/>
</dbReference>
<evidence type="ECO:0000256" key="2">
    <source>
        <dbReference type="ARBA" id="ARBA00023136"/>
    </source>
</evidence>
<keyword evidence="6" id="KW-1185">Reference proteome</keyword>
<dbReference type="SUPFAM" id="SSF56935">
    <property type="entry name" value="Porins"/>
    <property type="match status" value="1"/>
</dbReference>
<evidence type="ECO:0000256" key="3">
    <source>
        <dbReference type="SAM" id="SignalP"/>
    </source>
</evidence>
<feature type="domain" description="Bacterial surface antigen (D15)" evidence="4">
    <location>
        <begin position="196"/>
        <end position="280"/>
    </location>
</feature>
<dbReference type="EMBL" id="BSNC01000006">
    <property type="protein sequence ID" value="GLP97610.1"/>
    <property type="molecule type" value="Genomic_DNA"/>
</dbReference>
<reference evidence="5" key="2">
    <citation type="submission" date="2023-01" db="EMBL/GenBank/DDBJ databases">
        <title>Draft genome sequence of Paraferrimonas sedimenticola strain NBRC 101628.</title>
        <authorList>
            <person name="Sun Q."/>
            <person name="Mori K."/>
        </authorList>
    </citation>
    <scope>NUCLEOTIDE SEQUENCE</scope>
    <source>
        <strain evidence="5">NBRC 101628</strain>
    </source>
</reference>
<name>A0AA37RXS9_9GAMM</name>
<sequence length="380" mass="41807">MNFRNKISVLTLSTLVSFGANANAFNRLFIDPTDGHFDASQFLLEHDLGFLPTVMLLTEPALGPGLGAAVAIMHESEEQKALRKSGAKDALLPPSMTGVMLAGTENGSKFGGAVHYGHYKNDTIRYRAMAGYGDININLYGLVGDNPNEKFAVKSRAVLTTHELSHRLGDSPWFVGVNASYMDMQTRLRSGESILDDLPLDATNSSYGAQIQYDSLDNIFTPRKGLNAQLKWQQFGKGLGGNFDYQQVTSNNRYYARLSDTVSAAVRLDVTSTKGDVPFFARPHVQMRGIPMMRYQGDHVAVLETQVDWQFHPRWSVLGFVGSGRAANNFGDLANAKDRVAYGTGFRYLLVRQLRLSLGVDIAQGPEDTAVYIGFGSRFN</sequence>
<organism evidence="5 6">
    <name type="scientific">Paraferrimonas sedimenticola</name>
    <dbReference type="NCBI Taxonomy" id="375674"/>
    <lineage>
        <taxon>Bacteria</taxon>
        <taxon>Pseudomonadati</taxon>
        <taxon>Pseudomonadota</taxon>
        <taxon>Gammaproteobacteria</taxon>
        <taxon>Alteromonadales</taxon>
        <taxon>Ferrimonadaceae</taxon>
        <taxon>Paraferrimonas</taxon>
    </lineage>
</organism>
<dbReference type="AlphaFoldDB" id="A0AA37RXS9"/>
<evidence type="ECO:0000259" key="4">
    <source>
        <dbReference type="Pfam" id="PF01103"/>
    </source>
</evidence>
<keyword evidence="2" id="KW-0472">Membrane</keyword>
<dbReference type="Proteomes" id="UP001161422">
    <property type="component" value="Unassembled WGS sequence"/>
</dbReference>
<evidence type="ECO:0000256" key="1">
    <source>
        <dbReference type="ARBA" id="ARBA00004370"/>
    </source>
</evidence>
<comment type="subcellular location">
    <subcellularLocation>
        <location evidence="1">Membrane</location>
    </subcellularLocation>
</comment>
<comment type="caution">
    <text evidence="5">The sequence shown here is derived from an EMBL/GenBank/DDBJ whole genome shotgun (WGS) entry which is preliminary data.</text>
</comment>
<evidence type="ECO:0000313" key="5">
    <source>
        <dbReference type="EMBL" id="GLP97610.1"/>
    </source>
</evidence>
<dbReference type="GO" id="GO:0019867">
    <property type="term" value="C:outer membrane"/>
    <property type="evidence" value="ECO:0007669"/>
    <property type="project" value="InterPro"/>
</dbReference>
<reference evidence="5" key="1">
    <citation type="journal article" date="2014" name="Int. J. Syst. Evol. Microbiol.">
        <title>Complete genome sequence of Corynebacterium casei LMG S-19264T (=DSM 44701T), isolated from a smear-ripened cheese.</title>
        <authorList>
            <consortium name="US DOE Joint Genome Institute (JGI-PGF)"/>
            <person name="Walter F."/>
            <person name="Albersmeier A."/>
            <person name="Kalinowski J."/>
            <person name="Ruckert C."/>
        </authorList>
    </citation>
    <scope>NUCLEOTIDE SEQUENCE</scope>
    <source>
        <strain evidence="5">NBRC 101628</strain>
    </source>
</reference>
<accession>A0AA37RXS9</accession>
<dbReference type="InterPro" id="IPR000184">
    <property type="entry name" value="Bac_surfAg_D15"/>
</dbReference>
<dbReference type="Gene3D" id="2.40.160.50">
    <property type="entry name" value="membrane protein fhac: a member of the omp85/tpsb transporter family"/>
    <property type="match status" value="1"/>
</dbReference>
<proteinExistence type="predicted"/>
<protein>
    <submittedName>
        <fullName evidence="5">Glyceraldehyde-3-phosphate dehydrogenase</fullName>
    </submittedName>
</protein>
<feature type="signal peptide" evidence="3">
    <location>
        <begin position="1"/>
        <end position="22"/>
    </location>
</feature>
<dbReference type="Pfam" id="PF01103">
    <property type="entry name" value="Omp85"/>
    <property type="match status" value="1"/>
</dbReference>
<evidence type="ECO:0000313" key="6">
    <source>
        <dbReference type="Proteomes" id="UP001161422"/>
    </source>
</evidence>